<name>A0A7T7RFV7_9ACTN</name>
<protein>
    <submittedName>
        <fullName evidence="2">Uncharacterized protein</fullName>
    </submittedName>
</protein>
<dbReference type="KEGG" id="slf:JEQ17_40720"/>
<accession>A0A7T7RFV7</accession>
<proteinExistence type="predicted"/>
<dbReference type="AlphaFoldDB" id="A0A7T7RFV7"/>
<evidence type="ECO:0000313" key="2">
    <source>
        <dbReference type="EMBL" id="QQM45105.1"/>
    </source>
</evidence>
<dbReference type="EMBL" id="CP066831">
    <property type="protein sequence ID" value="QQM45105.1"/>
    <property type="molecule type" value="Genomic_DNA"/>
</dbReference>
<evidence type="ECO:0000256" key="1">
    <source>
        <dbReference type="SAM" id="MobiDB-lite"/>
    </source>
</evidence>
<gene>
    <name evidence="2" type="ORF">JEQ17_40720</name>
</gene>
<feature type="compositionally biased region" description="Basic and acidic residues" evidence="1">
    <location>
        <begin position="108"/>
        <end position="122"/>
    </location>
</feature>
<dbReference type="RefSeq" id="WP_200399914.1">
    <property type="nucleotide sequence ID" value="NZ_CP066831.1"/>
</dbReference>
<organism evidence="2 3">
    <name type="scientific">Streptomyces liliifuscus</name>
    <dbReference type="NCBI Taxonomy" id="2797636"/>
    <lineage>
        <taxon>Bacteria</taxon>
        <taxon>Bacillati</taxon>
        <taxon>Actinomycetota</taxon>
        <taxon>Actinomycetes</taxon>
        <taxon>Kitasatosporales</taxon>
        <taxon>Streptomycetaceae</taxon>
        <taxon>Streptomyces</taxon>
    </lineage>
</organism>
<sequence>MPAYSQKTADAIAKSGIPMSADVVTDAAIREQIKQALSGAGAFCGECGFEPGDRGCPDCERCYESNADALMPILRPADEEPEPQLMARGLTAKEAMLRLLADTTSDPSKVDGYREAADRERQATIARAQAGDAS</sequence>
<keyword evidence="3" id="KW-1185">Reference proteome</keyword>
<dbReference type="Proteomes" id="UP000595636">
    <property type="component" value="Chromosome"/>
</dbReference>
<evidence type="ECO:0000313" key="3">
    <source>
        <dbReference type="Proteomes" id="UP000595636"/>
    </source>
</evidence>
<reference evidence="2 3" key="1">
    <citation type="submission" date="2020-12" db="EMBL/GenBank/DDBJ databases">
        <title>A novel species.</title>
        <authorList>
            <person name="Li K."/>
        </authorList>
    </citation>
    <scope>NUCLEOTIDE SEQUENCE [LARGE SCALE GENOMIC DNA]</scope>
    <source>
        <strain evidence="2 3">ZYC-3</strain>
    </source>
</reference>
<feature type="region of interest" description="Disordered" evidence="1">
    <location>
        <begin position="103"/>
        <end position="134"/>
    </location>
</feature>